<dbReference type="InterPro" id="IPR018484">
    <property type="entry name" value="FGGY_N"/>
</dbReference>
<dbReference type="EMBL" id="FOVM01000001">
    <property type="protein sequence ID" value="SFN36133.1"/>
    <property type="molecule type" value="Genomic_DNA"/>
</dbReference>
<reference evidence="5" key="1">
    <citation type="submission" date="2016-10" db="EMBL/GenBank/DDBJ databases">
        <authorList>
            <person name="Varghese N."/>
            <person name="Submissions S."/>
        </authorList>
    </citation>
    <scope>NUCLEOTIDE SEQUENCE [LARGE SCALE GENOMIC DNA]</scope>
    <source>
        <strain evidence="5">CGMCC 1.11101</strain>
    </source>
</reference>
<feature type="domain" description="Carbohydrate kinase FGGY N-terminal" evidence="3">
    <location>
        <begin position="6"/>
        <end position="244"/>
    </location>
</feature>
<evidence type="ECO:0000313" key="5">
    <source>
        <dbReference type="Proteomes" id="UP000198867"/>
    </source>
</evidence>
<keyword evidence="2" id="KW-0456">Lyase</keyword>
<dbReference type="STRING" id="995034.SAMN05216219_0146"/>
<dbReference type="InterPro" id="IPR013785">
    <property type="entry name" value="Aldolase_TIM"/>
</dbReference>
<dbReference type="Proteomes" id="UP000198867">
    <property type="component" value="Unassembled WGS sequence"/>
</dbReference>
<name>A0A1I4YED7_9MICO</name>
<dbReference type="SUPFAM" id="SSF51569">
    <property type="entry name" value="Aldolase"/>
    <property type="match status" value="1"/>
</dbReference>
<dbReference type="GO" id="GO:0061595">
    <property type="term" value="F:6-deoxy-6-sulfofructose-1-phosphate aldolase activity"/>
    <property type="evidence" value="ECO:0007669"/>
    <property type="project" value="TreeGrafter"/>
</dbReference>
<dbReference type="InterPro" id="IPR043129">
    <property type="entry name" value="ATPase_NBD"/>
</dbReference>
<dbReference type="SUPFAM" id="SSF53067">
    <property type="entry name" value="Actin-like ATPase domain"/>
    <property type="match status" value="1"/>
</dbReference>
<dbReference type="Gene3D" id="3.30.420.40">
    <property type="match status" value="2"/>
</dbReference>
<dbReference type="RefSeq" id="WP_218151787.1">
    <property type="nucleotide sequence ID" value="NZ_FOVM01000001.1"/>
</dbReference>
<sequence length="782" mass="82814">MNDTLVVGLDLGSTGIKVLVADKSGAEVLVEQAPTPWKSGRGGTTAMTAGALVGTVRALLESVAEQLIERYGMEARVHAIGVSGMGESGILIDSDGDPLAPAIAWFDPRGSEQLVAIPEALRTQFAGRTGMPLGVQVSVVKLLHLQNQGVDLSGTRWLNLPEFVVTALGGEQAAEYSLASRTGLIDQDTGAPWPEILDYLGVTPDFLPPLTDAGTPLGEACAAWLPGVFVGAKLTVAGHDHLVSAVSTGDFPADRYHVSMGTAEVLLRVLDGPLSFEARTRLADRLINCVRHVEPGRWVLVAGVKTGLLMRRTLQLQGITDRAGRDALDARVMDAPFAGNLPSGDIEVYGARNDDGVLHLTIRGDGADPAEIFSAVLRHGNDEIELLIDAMDREIPAARSSLLTGGWAAMNSVRRARSEILPAVEFSDRAQDTAYGASVFARRLLVPAAVQAADSHSPHQNHSPQHTRIPAVLASAKTQENTMNTLTTLERRALATISTPGGGMLIVAADQRNGMKAVMTDAPDGASSINTDELAQAKADLLRYLGNEAPAILLDPEVALPLVVDDATLRRDTGLVVGMDASGFAMEGGLRRTRYVEGMSARKVRDLGGDAAKMLFYLRPDKLEAEAVVVDEIKRLSAACENEGLLLIVEILVYQLEDESDDDYRDIFPELVRGAAEISVAAGAKVLKLQYPGSAAACVAVTEAAAGVPWAVLSAGVDHETFVGQVRTAVENGASGAMAGRSLWKDSLSVSAAIRRDLLTTRALPRLQELEHIIDAALSGRA</sequence>
<dbReference type="Gene3D" id="3.20.20.70">
    <property type="entry name" value="Aldolase class I"/>
    <property type="match status" value="1"/>
</dbReference>
<gene>
    <name evidence="4" type="ORF">SAMN05216219_0146</name>
</gene>
<dbReference type="Pfam" id="PF01791">
    <property type="entry name" value="DeoC"/>
    <property type="match status" value="1"/>
</dbReference>
<dbReference type="InterPro" id="IPR002915">
    <property type="entry name" value="DeoC/FbaB/LacD_aldolase"/>
</dbReference>
<organism evidence="4 5">
    <name type="scientific">Mycetocola miduiensis</name>
    <dbReference type="NCBI Taxonomy" id="995034"/>
    <lineage>
        <taxon>Bacteria</taxon>
        <taxon>Bacillati</taxon>
        <taxon>Actinomycetota</taxon>
        <taxon>Actinomycetes</taxon>
        <taxon>Micrococcales</taxon>
        <taxon>Microbacteriaceae</taxon>
        <taxon>Mycetocola</taxon>
    </lineage>
</organism>
<dbReference type="GO" id="GO:1902777">
    <property type="term" value="P:6-sulfoquinovose(1-) catabolic process"/>
    <property type="evidence" value="ECO:0007669"/>
    <property type="project" value="TreeGrafter"/>
</dbReference>
<proteinExistence type="inferred from homology"/>
<evidence type="ECO:0000313" key="4">
    <source>
        <dbReference type="EMBL" id="SFN36133.1"/>
    </source>
</evidence>
<evidence type="ECO:0000256" key="2">
    <source>
        <dbReference type="ARBA" id="ARBA00023239"/>
    </source>
</evidence>
<dbReference type="CDD" id="cd07773">
    <property type="entry name" value="ASKHA_NBD_FGGY_FK"/>
    <property type="match status" value="1"/>
</dbReference>
<dbReference type="PANTHER" id="PTHR39340">
    <property type="entry name" value="SULFOFRUCTOSEPHOSPHATE ALDOLASE"/>
    <property type="match status" value="1"/>
</dbReference>
<dbReference type="AlphaFoldDB" id="A0A1I4YED7"/>
<dbReference type="Pfam" id="PF00370">
    <property type="entry name" value="FGGY_N"/>
    <property type="match status" value="1"/>
</dbReference>
<evidence type="ECO:0000256" key="1">
    <source>
        <dbReference type="ARBA" id="ARBA00008679"/>
    </source>
</evidence>
<protein>
    <submittedName>
        <fullName evidence="4">Tagatose-1,6-bisphosphate aldolase</fullName>
    </submittedName>
</protein>
<evidence type="ECO:0000259" key="3">
    <source>
        <dbReference type="Pfam" id="PF00370"/>
    </source>
</evidence>
<dbReference type="PANTHER" id="PTHR39340:SF1">
    <property type="entry name" value="SULFOFRUCTOSEPHOSPHATE ALDOLASE"/>
    <property type="match status" value="1"/>
</dbReference>
<dbReference type="GO" id="GO:0005975">
    <property type="term" value="P:carbohydrate metabolic process"/>
    <property type="evidence" value="ECO:0007669"/>
    <property type="project" value="InterPro"/>
</dbReference>
<keyword evidence="5" id="KW-1185">Reference proteome</keyword>
<comment type="similarity">
    <text evidence="1">Belongs to the aldolase LacD family.</text>
</comment>
<dbReference type="InterPro" id="IPR050552">
    <property type="entry name" value="LacD_aldolase"/>
</dbReference>
<dbReference type="GO" id="GO:0016301">
    <property type="term" value="F:kinase activity"/>
    <property type="evidence" value="ECO:0007669"/>
    <property type="project" value="InterPro"/>
</dbReference>
<accession>A0A1I4YED7</accession>
<dbReference type="SMART" id="SM01133">
    <property type="entry name" value="DeoC"/>
    <property type="match status" value="1"/>
</dbReference>